<feature type="domain" description="Mannosylglycerate hydrolase MGH1-like glycoside hydrolase" evidence="4">
    <location>
        <begin position="84"/>
        <end position="405"/>
    </location>
</feature>
<dbReference type="Proteomes" id="UP000077667">
    <property type="component" value="Chromosome"/>
</dbReference>
<evidence type="ECO:0000256" key="3">
    <source>
        <dbReference type="ARBA" id="ARBA00023295"/>
    </source>
</evidence>
<protein>
    <recommendedName>
        <fullName evidence="4">Mannosylglycerate hydrolase MGH1-like glycoside hydrolase domain-containing protein</fullName>
    </recommendedName>
</protein>
<dbReference type="SUPFAM" id="SSF48208">
    <property type="entry name" value="Six-hairpin glycosidases"/>
    <property type="match status" value="1"/>
</dbReference>
<dbReference type="InterPro" id="IPR004888">
    <property type="entry name" value="Glycoside_hydrolase_63"/>
</dbReference>
<dbReference type="AlphaFoldDB" id="A0A1A9I0N3"/>
<evidence type="ECO:0000313" key="6">
    <source>
        <dbReference type="Proteomes" id="UP000077667"/>
    </source>
</evidence>
<reference evidence="5 6" key="1">
    <citation type="submission" date="2016-05" db="EMBL/GenBank/DDBJ databases">
        <title>Niabella ginsenosidivorans BS26 whole genome sequencing.</title>
        <authorList>
            <person name="Im W.T."/>
            <person name="Siddiqi M.Z."/>
        </authorList>
    </citation>
    <scope>NUCLEOTIDE SEQUENCE [LARGE SCALE GENOMIC DNA]</scope>
    <source>
        <strain evidence="5 6">BS26</strain>
    </source>
</reference>
<evidence type="ECO:0000256" key="1">
    <source>
        <dbReference type="ARBA" id="ARBA00010833"/>
    </source>
</evidence>
<evidence type="ECO:0000256" key="2">
    <source>
        <dbReference type="ARBA" id="ARBA00022801"/>
    </source>
</evidence>
<dbReference type="KEGG" id="nia:A8C56_09635"/>
<dbReference type="InterPro" id="IPR012341">
    <property type="entry name" value="6hp_glycosidase-like_sf"/>
</dbReference>
<keyword evidence="2" id="KW-0378">Hydrolase</keyword>
<dbReference type="GO" id="GO:0009311">
    <property type="term" value="P:oligosaccharide metabolic process"/>
    <property type="evidence" value="ECO:0007669"/>
    <property type="project" value="InterPro"/>
</dbReference>
<dbReference type="EMBL" id="CP015772">
    <property type="protein sequence ID" value="ANH81208.1"/>
    <property type="molecule type" value="Genomic_DNA"/>
</dbReference>
<name>A0A1A9I0N3_9BACT</name>
<dbReference type="RefSeq" id="WP_067755067.1">
    <property type="nucleotide sequence ID" value="NZ_CP015772.1"/>
</dbReference>
<evidence type="ECO:0000259" key="4">
    <source>
        <dbReference type="Pfam" id="PF22422"/>
    </source>
</evidence>
<dbReference type="STRING" id="1176587.A8C56_09635"/>
<dbReference type="PROSITE" id="PS51257">
    <property type="entry name" value="PROKAR_LIPOPROTEIN"/>
    <property type="match status" value="1"/>
</dbReference>
<comment type="similarity">
    <text evidence="1">Belongs to the glycosyl hydrolase 63 family.</text>
</comment>
<keyword evidence="6" id="KW-1185">Reference proteome</keyword>
<dbReference type="InterPro" id="IPR008928">
    <property type="entry name" value="6-hairpin_glycosidase_sf"/>
</dbReference>
<dbReference type="Gene3D" id="1.50.10.10">
    <property type="match status" value="1"/>
</dbReference>
<dbReference type="PANTHER" id="PTHR10412:SF11">
    <property type="entry name" value="MANNOSYL-OLIGOSACCHARIDE GLUCOSIDASE"/>
    <property type="match status" value="1"/>
</dbReference>
<dbReference type="GO" id="GO:0006487">
    <property type="term" value="P:protein N-linked glycosylation"/>
    <property type="evidence" value="ECO:0007669"/>
    <property type="project" value="TreeGrafter"/>
</dbReference>
<organism evidence="5 6">
    <name type="scientific">Niabella ginsenosidivorans</name>
    <dbReference type="NCBI Taxonomy" id="1176587"/>
    <lineage>
        <taxon>Bacteria</taxon>
        <taxon>Pseudomonadati</taxon>
        <taxon>Bacteroidota</taxon>
        <taxon>Chitinophagia</taxon>
        <taxon>Chitinophagales</taxon>
        <taxon>Chitinophagaceae</taxon>
        <taxon>Niabella</taxon>
    </lineage>
</organism>
<dbReference type="Pfam" id="PF22422">
    <property type="entry name" value="MGH1-like_GH"/>
    <property type="match status" value="1"/>
</dbReference>
<proteinExistence type="inferred from homology"/>
<dbReference type="GO" id="GO:0004573">
    <property type="term" value="F:Glc3Man9GlcNAc2 oligosaccharide glucosidase activity"/>
    <property type="evidence" value="ECO:0007669"/>
    <property type="project" value="InterPro"/>
</dbReference>
<dbReference type="PANTHER" id="PTHR10412">
    <property type="entry name" value="MANNOSYL-OLIGOSACCHARIDE GLUCOSIDASE"/>
    <property type="match status" value="1"/>
</dbReference>
<accession>A0A1A9I0N3</accession>
<gene>
    <name evidence="5" type="ORF">A8C56_09635</name>
</gene>
<dbReference type="InterPro" id="IPR054491">
    <property type="entry name" value="MGH1-like_GH"/>
</dbReference>
<evidence type="ECO:0000313" key="5">
    <source>
        <dbReference type="EMBL" id="ANH81208.1"/>
    </source>
</evidence>
<dbReference type="OrthoDB" id="106887at2"/>
<keyword evidence="3" id="KW-0326">Glycosidase</keyword>
<sequence length="451" mass="51557">MQTGKINNNTQMKWRFKAVAISIVLISLVGCKLEKKKHTDPVSGGKLKKLKTELVAEFNRLEPKVIQPAEGYLQYPYLIPAGFYKQMWDWDGFFIGNHLANTGKPEYLKFWALNLIAGIDSSGYVSACATTKGPRTIFGKFAMKPFLSQGVYFASLKLNDFSWVAPHYNALMKVLAYRDKTQLDSTYNLYFWDNAMQSGADNNVAMNYFTEEDHRSFLAPDASTFQLREIIAQALIAQKLGKNEDYALLMQKAAQLKDAINKYLWCKEDQIYYTVDRETGAFYKRISYSSFIPLIQKLAPDAEGVDMIKRYLINPKQMKAKYGFRSLSLQDPDYNNKNIIVPFSNWQGPVWPIANYLYHIGLKNYGFEDEIKWMGQTLGRLLLQDIKTCGSMHENYNADTGQPLAPAADYVDESGKFVGFIGWNLCVQQVLEGVTDNKWMLLELPEADRNK</sequence>